<keyword evidence="1" id="KW-0812">Transmembrane</keyword>
<name>A0A1H4D645_9BACT</name>
<organism evidence="2 3">
    <name type="scientific">Desulfuromusa kysingii</name>
    <dbReference type="NCBI Taxonomy" id="37625"/>
    <lineage>
        <taxon>Bacteria</taxon>
        <taxon>Pseudomonadati</taxon>
        <taxon>Thermodesulfobacteriota</taxon>
        <taxon>Desulfuromonadia</taxon>
        <taxon>Desulfuromonadales</taxon>
        <taxon>Geopsychrobacteraceae</taxon>
        <taxon>Desulfuromusa</taxon>
    </lineage>
</organism>
<feature type="transmembrane region" description="Helical" evidence="1">
    <location>
        <begin position="44"/>
        <end position="63"/>
    </location>
</feature>
<dbReference type="EMBL" id="FNQN01000009">
    <property type="protein sequence ID" value="SEA67970.1"/>
    <property type="molecule type" value="Genomic_DNA"/>
</dbReference>
<feature type="transmembrane region" description="Helical" evidence="1">
    <location>
        <begin position="6"/>
        <end position="23"/>
    </location>
</feature>
<keyword evidence="3" id="KW-1185">Reference proteome</keyword>
<reference evidence="2 3" key="1">
    <citation type="submission" date="2016-10" db="EMBL/GenBank/DDBJ databases">
        <authorList>
            <person name="de Groot N.N."/>
        </authorList>
    </citation>
    <scope>NUCLEOTIDE SEQUENCE [LARGE SCALE GENOMIC DNA]</scope>
    <source>
        <strain evidence="2 3">DSM 7343</strain>
    </source>
</reference>
<dbReference type="Proteomes" id="UP000199409">
    <property type="component" value="Unassembled WGS sequence"/>
</dbReference>
<evidence type="ECO:0000313" key="2">
    <source>
        <dbReference type="EMBL" id="SEA67970.1"/>
    </source>
</evidence>
<evidence type="ECO:0000256" key="1">
    <source>
        <dbReference type="SAM" id="Phobius"/>
    </source>
</evidence>
<keyword evidence="1" id="KW-0472">Membrane</keyword>
<dbReference type="OrthoDB" id="5406082at2"/>
<sequence length="73" mass="8288">MNADLVKAVFATYVVGVALIRLLDDRESLRLTAMKKIWGRSYGLMLHFLTNIAIPMLFALVFYCRGFVTMSTL</sequence>
<gene>
    <name evidence="2" type="ORF">SAMN05660420_02847</name>
</gene>
<dbReference type="STRING" id="37625.SAMN05660420_02847"/>
<keyword evidence="1" id="KW-1133">Transmembrane helix</keyword>
<accession>A0A1H4D645</accession>
<dbReference type="AlphaFoldDB" id="A0A1H4D645"/>
<proteinExistence type="predicted"/>
<dbReference type="RefSeq" id="WP_092349983.1">
    <property type="nucleotide sequence ID" value="NZ_FNQN01000009.1"/>
</dbReference>
<protein>
    <submittedName>
        <fullName evidence="2">Uncharacterized protein</fullName>
    </submittedName>
</protein>
<evidence type="ECO:0000313" key="3">
    <source>
        <dbReference type="Proteomes" id="UP000199409"/>
    </source>
</evidence>